<keyword evidence="3" id="KW-1185">Reference proteome</keyword>
<feature type="non-terminal residue" evidence="2">
    <location>
        <position position="1"/>
    </location>
</feature>
<dbReference type="InterPro" id="IPR024137">
    <property type="entry name" value="His_deAcase_cplx_SAP130"/>
</dbReference>
<dbReference type="EMBL" id="JAMKFB020000002">
    <property type="protein sequence ID" value="KAL0200508.1"/>
    <property type="molecule type" value="Genomic_DNA"/>
</dbReference>
<evidence type="ECO:0000313" key="3">
    <source>
        <dbReference type="Proteomes" id="UP001529510"/>
    </source>
</evidence>
<feature type="non-terminal residue" evidence="2">
    <location>
        <position position="79"/>
    </location>
</feature>
<proteinExistence type="predicted"/>
<sequence length="79" mass="8178">AAMPTQAGVGVASAVHLNSMQLMTVDRITQINTQNIQPAAMAAQGIQPTPIPAQGLHTSAQITTPSIQPTPVNQQQPPT</sequence>
<dbReference type="AlphaFoldDB" id="A0ABD0RRS0"/>
<organism evidence="2 3">
    <name type="scientific">Cirrhinus mrigala</name>
    <name type="common">Mrigala</name>
    <dbReference type="NCBI Taxonomy" id="683832"/>
    <lineage>
        <taxon>Eukaryota</taxon>
        <taxon>Metazoa</taxon>
        <taxon>Chordata</taxon>
        <taxon>Craniata</taxon>
        <taxon>Vertebrata</taxon>
        <taxon>Euteleostomi</taxon>
        <taxon>Actinopterygii</taxon>
        <taxon>Neopterygii</taxon>
        <taxon>Teleostei</taxon>
        <taxon>Ostariophysi</taxon>
        <taxon>Cypriniformes</taxon>
        <taxon>Cyprinidae</taxon>
        <taxon>Labeoninae</taxon>
        <taxon>Labeonini</taxon>
        <taxon>Cirrhinus</taxon>
    </lineage>
</organism>
<name>A0ABD0RRS0_CIRMR</name>
<feature type="region of interest" description="Disordered" evidence="1">
    <location>
        <begin position="49"/>
        <end position="79"/>
    </location>
</feature>
<comment type="caution">
    <text evidence="2">The sequence shown here is derived from an EMBL/GenBank/DDBJ whole genome shotgun (WGS) entry which is preliminary data.</text>
</comment>
<dbReference type="PANTHER" id="PTHR13497:SF3">
    <property type="entry name" value="HISTONE DEACETYLASE COMPLEX SUBUNIT SAP130"/>
    <property type="match status" value="1"/>
</dbReference>
<accession>A0ABD0RRS0</accession>
<gene>
    <name evidence="2" type="ORF">M9458_003695</name>
</gene>
<dbReference type="Proteomes" id="UP001529510">
    <property type="component" value="Unassembled WGS sequence"/>
</dbReference>
<evidence type="ECO:0000256" key="1">
    <source>
        <dbReference type="SAM" id="MobiDB-lite"/>
    </source>
</evidence>
<protein>
    <submittedName>
        <fullName evidence="2">Uncharacterized protein</fullName>
    </submittedName>
</protein>
<feature type="compositionally biased region" description="Low complexity" evidence="1">
    <location>
        <begin position="69"/>
        <end position="79"/>
    </location>
</feature>
<feature type="compositionally biased region" description="Polar residues" evidence="1">
    <location>
        <begin position="56"/>
        <end position="67"/>
    </location>
</feature>
<evidence type="ECO:0000313" key="2">
    <source>
        <dbReference type="EMBL" id="KAL0200508.1"/>
    </source>
</evidence>
<dbReference type="PANTHER" id="PTHR13497">
    <property type="entry name" value="HISTONE DEACETYLASE COMPLEX SUBUNIT SAP130"/>
    <property type="match status" value="1"/>
</dbReference>
<reference evidence="2 3" key="1">
    <citation type="submission" date="2024-05" db="EMBL/GenBank/DDBJ databases">
        <title>Genome sequencing and assembly of Indian major carp, Cirrhinus mrigala (Hamilton, 1822).</title>
        <authorList>
            <person name="Mohindra V."/>
            <person name="Chowdhury L.M."/>
            <person name="Lal K."/>
            <person name="Jena J.K."/>
        </authorList>
    </citation>
    <scope>NUCLEOTIDE SEQUENCE [LARGE SCALE GENOMIC DNA]</scope>
    <source>
        <strain evidence="2">CM1030</strain>
        <tissue evidence="2">Blood</tissue>
    </source>
</reference>